<feature type="transmembrane region" description="Helical" evidence="1">
    <location>
        <begin position="184"/>
        <end position="205"/>
    </location>
</feature>
<gene>
    <name evidence="2" type="ORF">SAMN05421782_11243</name>
</gene>
<feature type="transmembrane region" description="Helical" evidence="1">
    <location>
        <begin position="225"/>
        <end position="246"/>
    </location>
</feature>
<evidence type="ECO:0000256" key="1">
    <source>
        <dbReference type="SAM" id="Phobius"/>
    </source>
</evidence>
<reference evidence="2 3" key="1">
    <citation type="submission" date="2016-10" db="EMBL/GenBank/DDBJ databases">
        <authorList>
            <person name="Varghese N."/>
            <person name="Submissions S."/>
        </authorList>
    </citation>
    <scope>NUCLEOTIDE SEQUENCE [LARGE SCALE GENOMIC DNA]</scope>
    <source>
        <strain evidence="2 3">ATCC 49954</strain>
    </source>
</reference>
<feature type="transmembrane region" description="Helical" evidence="1">
    <location>
        <begin position="155"/>
        <end position="177"/>
    </location>
</feature>
<evidence type="ECO:0000313" key="2">
    <source>
        <dbReference type="EMBL" id="SDX16777.1"/>
    </source>
</evidence>
<protein>
    <recommendedName>
        <fullName evidence="4">ABC transporter permease</fullName>
    </recommendedName>
</protein>
<feature type="transmembrane region" description="Helical" evidence="1">
    <location>
        <begin position="112"/>
        <end position="135"/>
    </location>
</feature>
<evidence type="ECO:0000313" key="3">
    <source>
        <dbReference type="Proteomes" id="UP000183610"/>
    </source>
</evidence>
<keyword evidence="1" id="KW-0472">Membrane</keyword>
<proteinExistence type="predicted"/>
<dbReference type="RefSeq" id="WP_003720026.1">
    <property type="nucleotide sequence ID" value="NZ_FNMX01000012.1"/>
</dbReference>
<feature type="transmembrane region" description="Helical" evidence="1">
    <location>
        <begin position="65"/>
        <end position="91"/>
    </location>
</feature>
<feature type="transmembrane region" description="Helical" evidence="1">
    <location>
        <begin position="15"/>
        <end position="34"/>
    </location>
</feature>
<name>A0AAX2DRZ4_LISIV</name>
<comment type="caution">
    <text evidence="2">The sequence shown here is derived from an EMBL/GenBank/DDBJ whole genome shotgun (WGS) entry which is preliminary data.</text>
</comment>
<keyword evidence="1" id="KW-1133">Transmembrane helix</keyword>
<dbReference type="Proteomes" id="UP000183610">
    <property type="component" value="Unassembled WGS sequence"/>
</dbReference>
<keyword evidence="1" id="KW-0812">Transmembrane</keyword>
<sequence>MLKAHWKLEWNARRYWFLATFSGWLICLLAGVIYKLVKGYSVQLVIESGSSVATFTSGDEFLSSLFSIIGGSWLIIWLLIFEAAPSIGVYDEKRYLFFQTETPIWKILVNKLIVALVEVTILTAGFLFFTLLLAAIGNAELSFLIVLKIIGETFIGSWLVTMSFVCIVIVATALSMIPINGYRFGFIAAIIYFLLINGAQTHIGSSWLPDLGPEIQFNYYIGLEFQFSILVFIFNLLFGVFLLLIATKILNKSADLQ</sequence>
<evidence type="ECO:0008006" key="4">
    <source>
        <dbReference type="Google" id="ProtNLM"/>
    </source>
</evidence>
<dbReference type="AlphaFoldDB" id="A0AAX2DRZ4"/>
<organism evidence="2 3">
    <name type="scientific">Listeria ivanovii</name>
    <dbReference type="NCBI Taxonomy" id="1638"/>
    <lineage>
        <taxon>Bacteria</taxon>
        <taxon>Bacillati</taxon>
        <taxon>Bacillota</taxon>
        <taxon>Bacilli</taxon>
        <taxon>Bacillales</taxon>
        <taxon>Listeriaceae</taxon>
        <taxon>Listeria</taxon>
    </lineage>
</organism>
<accession>A0AAX2DRZ4</accession>
<dbReference type="EMBL" id="FNMX01000012">
    <property type="protein sequence ID" value="SDX16777.1"/>
    <property type="molecule type" value="Genomic_DNA"/>
</dbReference>